<dbReference type="AlphaFoldDB" id="A0A8X7RU18"/>
<keyword evidence="3" id="KW-1185">Reference proteome</keyword>
<accession>A0A8X7RU18</accession>
<evidence type="ECO:0000313" key="3">
    <source>
        <dbReference type="Proteomes" id="UP000886595"/>
    </source>
</evidence>
<comment type="caution">
    <text evidence="2">The sequence shown here is derived from an EMBL/GenBank/DDBJ whole genome shotgun (WGS) entry which is preliminary data.</text>
</comment>
<protein>
    <recommendedName>
        <fullName evidence="1">Neprosin activation peptide domain-containing protein</fullName>
    </recommendedName>
</protein>
<name>A0A8X7RU18_BRACI</name>
<dbReference type="Pfam" id="PF14365">
    <property type="entry name" value="Neprosin_AP"/>
    <property type="match status" value="1"/>
</dbReference>
<gene>
    <name evidence="2" type="ORF">Bca52824_041843</name>
</gene>
<sequence length="289" mass="31684">MDSFLNLLKIERSLFSGEERSIVDRFKGINKKIGLGFCSHSALIIYPNELSKAAQLSLAKAKSFKEVSKKWCYAFEFVELGLSKSMAMSMGFLFLVMAVVARTAATPPVLTVMSPDGDIVDCININEQPAFDHPLLRNHTVLEAPAYLPDIDDTSWQYAIGTLDSPPGPPSGRKRRSTSGVLKLNRLPSSAWLRYGSFRIPMITIRSTLSRQAGRRCNLSGDLDGDGSVLPLPDIVHRDGIAIVGGDLKCIGRALLRERLALVTRREDDVWSPLEDGGGTVGISLVSHR</sequence>
<feature type="domain" description="Neprosin activation peptide" evidence="1">
    <location>
        <begin position="112"/>
        <end position="150"/>
    </location>
</feature>
<evidence type="ECO:0000259" key="1">
    <source>
        <dbReference type="Pfam" id="PF14365"/>
    </source>
</evidence>
<dbReference type="EMBL" id="JAAMPC010000009">
    <property type="protein sequence ID" value="KAG2295174.1"/>
    <property type="molecule type" value="Genomic_DNA"/>
</dbReference>
<dbReference type="InterPro" id="IPR025521">
    <property type="entry name" value="Neprosin_propep"/>
</dbReference>
<reference evidence="2 3" key="1">
    <citation type="submission" date="2020-02" db="EMBL/GenBank/DDBJ databases">
        <authorList>
            <person name="Ma Q."/>
            <person name="Huang Y."/>
            <person name="Song X."/>
            <person name="Pei D."/>
        </authorList>
    </citation>
    <scope>NUCLEOTIDE SEQUENCE [LARGE SCALE GENOMIC DNA]</scope>
    <source>
        <strain evidence="2">Sxm20200214</strain>
        <tissue evidence="2">Leaf</tissue>
    </source>
</reference>
<proteinExistence type="predicted"/>
<dbReference type="Proteomes" id="UP000886595">
    <property type="component" value="Unassembled WGS sequence"/>
</dbReference>
<evidence type="ECO:0000313" key="2">
    <source>
        <dbReference type="EMBL" id="KAG2295174.1"/>
    </source>
</evidence>
<organism evidence="2 3">
    <name type="scientific">Brassica carinata</name>
    <name type="common">Ethiopian mustard</name>
    <name type="synonym">Abyssinian cabbage</name>
    <dbReference type="NCBI Taxonomy" id="52824"/>
    <lineage>
        <taxon>Eukaryota</taxon>
        <taxon>Viridiplantae</taxon>
        <taxon>Streptophyta</taxon>
        <taxon>Embryophyta</taxon>
        <taxon>Tracheophyta</taxon>
        <taxon>Spermatophyta</taxon>
        <taxon>Magnoliopsida</taxon>
        <taxon>eudicotyledons</taxon>
        <taxon>Gunneridae</taxon>
        <taxon>Pentapetalae</taxon>
        <taxon>rosids</taxon>
        <taxon>malvids</taxon>
        <taxon>Brassicales</taxon>
        <taxon>Brassicaceae</taxon>
        <taxon>Brassiceae</taxon>
        <taxon>Brassica</taxon>
    </lineage>
</organism>